<dbReference type="Gene3D" id="3.40.50.300">
    <property type="entry name" value="P-loop containing nucleotide triphosphate hydrolases"/>
    <property type="match status" value="1"/>
</dbReference>
<dbReference type="SMART" id="SM00369">
    <property type="entry name" value="LRR_TYP"/>
    <property type="match status" value="4"/>
</dbReference>
<feature type="domain" description="Disease resistance R13L4/SHOC-2-like LRR" evidence="4">
    <location>
        <begin position="585"/>
        <end position="667"/>
    </location>
</feature>
<dbReference type="PANTHER" id="PTHR11017:SF570">
    <property type="entry name" value="DISEASE RESISTANCE PROTEIN (TIR-NBS CLASS)-RELATED"/>
    <property type="match status" value="1"/>
</dbReference>
<evidence type="ECO:0000256" key="2">
    <source>
        <dbReference type="ARBA" id="ARBA00022737"/>
    </source>
</evidence>
<dbReference type="SUPFAM" id="SSF52540">
    <property type="entry name" value="P-loop containing nucleoside triphosphate hydrolases"/>
    <property type="match status" value="1"/>
</dbReference>
<dbReference type="InterPro" id="IPR032675">
    <property type="entry name" value="LRR_dom_sf"/>
</dbReference>
<dbReference type="GeneID" id="125314353"/>
<feature type="domain" description="NB-ARC" evidence="3">
    <location>
        <begin position="18"/>
        <end position="187"/>
    </location>
</feature>
<dbReference type="SUPFAM" id="SSF52058">
    <property type="entry name" value="L domain-like"/>
    <property type="match status" value="1"/>
</dbReference>
<evidence type="ECO:0000259" key="4">
    <source>
        <dbReference type="Pfam" id="PF23598"/>
    </source>
</evidence>
<keyword evidence="5" id="KW-1185">Reference proteome</keyword>
<keyword evidence="2" id="KW-0677">Repeat</keyword>
<dbReference type="InterPro" id="IPR044974">
    <property type="entry name" value="Disease_R_plants"/>
</dbReference>
<protein>
    <submittedName>
        <fullName evidence="6">Disease resistance protein RPV1-like isoform X1</fullName>
    </submittedName>
</protein>
<dbReference type="InterPro" id="IPR003591">
    <property type="entry name" value="Leu-rich_rpt_typical-subtyp"/>
</dbReference>
<evidence type="ECO:0000259" key="3">
    <source>
        <dbReference type="Pfam" id="PF00931"/>
    </source>
</evidence>
<gene>
    <name evidence="6" type="primary">LOC125314353</name>
</gene>
<evidence type="ECO:0000256" key="1">
    <source>
        <dbReference type="ARBA" id="ARBA00022614"/>
    </source>
</evidence>
<dbReference type="Pfam" id="PF00931">
    <property type="entry name" value="NB-ARC"/>
    <property type="match status" value="1"/>
</dbReference>
<dbReference type="PRINTS" id="PR00364">
    <property type="entry name" value="DISEASERSIST"/>
</dbReference>
<dbReference type="InterPro" id="IPR027417">
    <property type="entry name" value="P-loop_NTPase"/>
</dbReference>
<dbReference type="Pfam" id="PF23598">
    <property type="entry name" value="LRR_14"/>
    <property type="match status" value="2"/>
</dbReference>
<dbReference type="Proteomes" id="UP000827889">
    <property type="component" value="Chromosome 3"/>
</dbReference>
<dbReference type="Gene3D" id="3.80.10.10">
    <property type="entry name" value="Ribonuclease Inhibitor"/>
    <property type="match status" value="2"/>
</dbReference>
<dbReference type="InterPro" id="IPR055414">
    <property type="entry name" value="LRR_R13L4/SHOC2-like"/>
</dbReference>
<proteinExistence type="predicted"/>
<feature type="domain" description="Disease resistance R13L4/SHOC-2-like LRR" evidence="4">
    <location>
        <begin position="452"/>
        <end position="574"/>
    </location>
</feature>
<evidence type="ECO:0000313" key="6">
    <source>
        <dbReference type="RefSeq" id="XP_048132415.1"/>
    </source>
</evidence>
<organism evidence="5 6">
    <name type="scientific">Rhodamnia argentea</name>
    <dbReference type="NCBI Taxonomy" id="178133"/>
    <lineage>
        <taxon>Eukaryota</taxon>
        <taxon>Viridiplantae</taxon>
        <taxon>Streptophyta</taxon>
        <taxon>Embryophyta</taxon>
        <taxon>Tracheophyta</taxon>
        <taxon>Spermatophyta</taxon>
        <taxon>Magnoliopsida</taxon>
        <taxon>eudicotyledons</taxon>
        <taxon>Gunneridae</taxon>
        <taxon>Pentapetalae</taxon>
        <taxon>rosids</taxon>
        <taxon>malvids</taxon>
        <taxon>Myrtales</taxon>
        <taxon>Myrtaceae</taxon>
        <taxon>Myrtoideae</taxon>
        <taxon>Myrteae</taxon>
        <taxon>Australasian group</taxon>
        <taxon>Rhodamnia</taxon>
    </lineage>
</organism>
<dbReference type="RefSeq" id="XP_048132415.1">
    <property type="nucleotide sequence ID" value="XM_048276458.1"/>
</dbReference>
<dbReference type="PANTHER" id="PTHR11017">
    <property type="entry name" value="LEUCINE-RICH REPEAT-CONTAINING PROTEIN"/>
    <property type="match status" value="1"/>
</dbReference>
<accession>A0ABM3H741</accession>
<dbReference type="InterPro" id="IPR002182">
    <property type="entry name" value="NB-ARC"/>
</dbReference>
<name>A0ABM3H741_9MYRT</name>
<keyword evidence="1" id="KW-0433">Leucine-rich repeat</keyword>
<sequence>MEEKRQVATIEKGVGTDDQVNHIMSLMDTNDKGKRIVVFVHGEGGIGKTTLAKLVYNQVCCEFDGCSFLADIGETTQVFGGLQLLRTKLISDVLKRELEDVAFVNRGIEFFRDLFCNMRVLIILDDVENVFHLQKLIGDFFDCFASGSRILVTTRNSVIPEESPQIRTYHVSWLDNDQALQLFRQHASIPTSSSHSNFVLSHHARNTMAGLPLFIEVMAAVFHGKTWMEWNKLQRHWWSQYSLWDFQRILKEACLEINYGKKQIFLDIACFTTGVDSRVAFYLWYDFSFLPSIEIPTPLAKIGENNQIWMHSMLRRLGREIVRGESLADPGRRSRLFNHEIALHTIKQKKVKGTEKVEALCLNFHQRTSDKLTPEDFKSMPNLRFLQLDHAVIAGDFANVFPNLRWLRWRGCPRHLQVTNFHLGNLTILDLSWSEVTKDWEGWDQFKMQNLRVLDLTGCTDLLVTPKFSSCQNLAMLILERCSQLVKIDNSIGDLKCLVSLNLKFCTELSMLPVEVGHLTALKELLMDGTSVQEIPISIGHLKQLETLSASNCFSLSQLPRTICHLTSISLLSLDGSRITALPDSVGELVRLKHLSLRDCRRIRKLPNSIGNIGRSLVELDVSGSGISKFPDSLKKLQKLKVLRMDSCFFSEFPPGIGELTSLEEIYASWCRSLEGGVPSEIGKLQNLRILRLRHSTISSIPAEIHQLSNLRTLDLLHCDMIKELPTLPSSKTILYVDDELKSSHLP</sequence>
<reference evidence="6" key="1">
    <citation type="submission" date="2025-08" db="UniProtKB">
        <authorList>
            <consortium name="RefSeq"/>
        </authorList>
    </citation>
    <scope>IDENTIFICATION</scope>
    <source>
        <tissue evidence="6">Leaf</tissue>
    </source>
</reference>
<evidence type="ECO:0000313" key="5">
    <source>
        <dbReference type="Proteomes" id="UP000827889"/>
    </source>
</evidence>